<keyword evidence="2" id="KW-0460">Magnesium</keyword>
<reference evidence="3 4" key="1">
    <citation type="submission" date="2021-06" db="EMBL/GenBank/DDBJ databases">
        <authorList>
            <person name="Kallberg Y."/>
            <person name="Tangrot J."/>
            <person name="Rosling A."/>
        </authorList>
    </citation>
    <scope>NUCLEOTIDE SEQUENCE [LARGE SCALE GENOMIC DNA]</scope>
    <source>
        <strain evidence="3 4">120-4 pot B 10/14</strain>
    </source>
</reference>
<evidence type="ECO:0000256" key="1">
    <source>
        <dbReference type="ARBA" id="ARBA00022723"/>
    </source>
</evidence>
<evidence type="ECO:0000313" key="4">
    <source>
        <dbReference type="Proteomes" id="UP000789901"/>
    </source>
</evidence>
<keyword evidence="1" id="KW-0479">Metal-binding</keyword>
<gene>
    <name evidence="3" type="ORF">GMARGA_LOCUS3668</name>
</gene>
<dbReference type="Pfam" id="PF00348">
    <property type="entry name" value="polyprenyl_synt"/>
    <property type="match status" value="1"/>
</dbReference>
<proteinExistence type="predicted"/>
<dbReference type="InterPro" id="IPR000092">
    <property type="entry name" value="Polyprenyl_synt"/>
</dbReference>
<organism evidence="3 4">
    <name type="scientific">Gigaspora margarita</name>
    <dbReference type="NCBI Taxonomy" id="4874"/>
    <lineage>
        <taxon>Eukaryota</taxon>
        <taxon>Fungi</taxon>
        <taxon>Fungi incertae sedis</taxon>
        <taxon>Mucoromycota</taxon>
        <taxon>Glomeromycotina</taxon>
        <taxon>Glomeromycetes</taxon>
        <taxon>Diversisporales</taxon>
        <taxon>Gigasporaceae</taxon>
        <taxon>Gigaspora</taxon>
    </lineage>
</organism>
<name>A0ABM8W5Q0_GIGMA</name>
<sequence length="228" mass="26089">MNQNGIEKKRKLDSSTARSALHSLSAEEILLEPYNYLLSLPGQKTRSKLIEAFNHWLNVSEDKLSAIATVVEMLHAASILIDDVEDYSDLRRGVPVAHSVFGVPATINCANYVYFLALHEITKFDNPEMHKIYTSELLNLHHGQGMELYWRDSLTCPSEAEYINMVSNNILKQHSNSIELKQYAVKIMKENGSFEYTRNYLKKTEKMIQEKIEKLGGNPVIEKMNLLK</sequence>
<keyword evidence="4" id="KW-1185">Reference proteome</keyword>
<protein>
    <submittedName>
        <fullName evidence="3">29880_t:CDS:1</fullName>
    </submittedName>
</protein>
<dbReference type="PANTHER" id="PTHR12001:SF44">
    <property type="entry name" value="GERANYLGERANYL PYROPHOSPHATE SYNTHASE"/>
    <property type="match status" value="1"/>
</dbReference>
<evidence type="ECO:0000313" key="3">
    <source>
        <dbReference type="EMBL" id="CAG8532019.1"/>
    </source>
</evidence>
<comment type="caution">
    <text evidence="3">The sequence shown here is derived from an EMBL/GenBank/DDBJ whole genome shotgun (WGS) entry which is preliminary data.</text>
</comment>
<dbReference type="PROSITE" id="PS00723">
    <property type="entry name" value="POLYPRENYL_SYNTHASE_1"/>
    <property type="match status" value="1"/>
</dbReference>
<dbReference type="Proteomes" id="UP000789901">
    <property type="component" value="Unassembled WGS sequence"/>
</dbReference>
<accession>A0ABM8W5Q0</accession>
<dbReference type="SUPFAM" id="SSF48576">
    <property type="entry name" value="Terpenoid synthases"/>
    <property type="match status" value="1"/>
</dbReference>
<dbReference type="EMBL" id="CAJVQB010001349">
    <property type="protein sequence ID" value="CAG8532019.1"/>
    <property type="molecule type" value="Genomic_DNA"/>
</dbReference>
<dbReference type="Gene3D" id="1.10.600.10">
    <property type="entry name" value="Farnesyl Diphosphate Synthase"/>
    <property type="match status" value="2"/>
</dbReference>
<evidence type="ECO:0000256" key="2">
    <source>
        <dbReference type="ARBA" id="ARBA00022842"/>
    </source>
</evidence>
<dbReference type="PANTHER" id="PTHR12001">
    <property type="entry name" value="GERANYLGERANYL PYROPHOSPHATE SYNTHASE"/>
    <property type="match status" value="1"/>
</dbReference>
<feature type="non-terminal residue" evidence="3">
    <location>
        <position position="228"/>
    </location>
</feature>
<dbReference type="InterPro" id="IPR008949">
    <property type="entry name" value="Isoprenoid_synthase_dom_sf"/>
</dbReference>
<dbReference type="InterPro" id="IPR033749">
    <property type="entry name" value="Polyprenyl_synt_CS"/>
</dbReference>